<organism evidence="2 3">
    <name type="scientific">Cellulomonas hominis</name>
    <dbReference type="NCBI Taxonomy" id="156981"/>
    <lineage>
        <taxon>Bacteria</taxon>
        <taxon>Bacillati</taxon>
        <taxon>Actinomycetota</taxon>
        <taxon>Actinomycetes</taxon>
        <taxon>Micrococcales</taxon>
        <taxon>Cellulomonadaceae</taxon>
        <taxon>Cellulomonas</taxon>
    </lineage>
</organism>
<keyword evidence="3" id="KW-1185">Reference proteome</keyword>
<comment type="caution">
    <text evidence="2">The sequence shown here is derived from an EMBL/GenBank/DDBJ whole genome shotgun (WGS) entry which is preliminary data.</text>
</comment>
<protein>
    <submittedName>
        <fullName evidence="2">Uncharacterized protein</fullName>
    </submittedName>
</protein>
<sequence>MRDGRFPSRGAGGDMDDTPGPDPDREHIEVEQTWSPTPSPQARRRMTELARVTRGHTPAGPLASRVPTQRGVQP</sequence>
<feature type="region of interest" description="Disordered" evidence="1">
    <location>
        <begin position="1"/>
        <end position="74"/>
    </location>
</feature>
<evidence type="ECO:0000256" key="1">
    <source>
        <dbReference type="SAM" id="MobiDB-lite"/>
    </source>
</evidence>
<proteinExistence type="predicted"/>
<evidence type="ECO:0000313" key="2">
    <source>
        <dbReference type="EMBL" id="GEL47792.1"/>
    </source>
</evidence>
<accession>A0A511FF36</accession>
<name>A0A511FF36_9CELL</name>
<dbReference type="Proteomes" id="UP000321723">
    <property type="component" value="Unassembled WGS sequence"/>
</dbReference>
<gene>
    <name evidence="2" type="ORF">CHO01_29080</name>
</gene>
<evidence type="ECO:0000313" key="3">
    <source>
        <dbReference type="Proteomes" id="UP000321723"/>
    </source>
</evidence>
<dbReference type="AlphaFoldDB" id="A0A511FF36"/>
<dbReference type="EMBL" id="BJVQ01000048">
    <property type="protein sequence ID" value="GEL47792.1"/>
    <property type="molecule type" value="Genomic_DNA"/>
</dbReference>
<reference evidence="2 3" key="1">
    <citation type="submission" date="2019-07" db="EMBL/GenBank/DDBJ databases">
        <title>Whole genome shotgun sequence of Cellulomonas hominis NBRC 16055.</title>
        <authorList>
            <person name="Hosoyama A."/>
            <person name="Uohara A."/>
            <person name="Ohji S."/>
            <person name="Ichikawa N."/>
        </authorList>
    </citation>
    <scope>NUCLEOTIDE SEQUENCE [LARGE SCALE GENOMIC DNA]</scope>
    <source>
        <strain evidence="2 3">NBRC 16055</strain>
    </source>
</reference>